<proteinExistence type="predicted"/>
<organism evidence="1 2">
    <name type="scientific">Racocetra persica</name>
    <dbReference type="NCBI Taxonomy" id="160502"/>
    <lineage>
        <taxon>Eukaryota</taxon>
        <taxon>Fungi</taxon>
        <taxon>Fungi incertae sedis</taxon>
        <taxon>Mucoromycota</taxon>
        <taxon>Glomeromycotina</taxon>
        <taxon>Glomeromycetes</taxon>
        <taxon>Diversisporales</taxon>
        <taxon>Gigasporaceae</taxon>
        <taxon>Racocetra</taxon>
    </lineage>
</organism>
<dbReference type="EMBL" id="CAJVQC010026432">
    <property type="protein sequence ID" value="CAG8733170.1"/>
    <property type="molecule type" value="Genomic_DNA"/>
</dbReference>
<accession>A0ACA9Q4A8</accession>
<protein>
    <submittedName>
        <fullName evidence="1">17956_t:CDS:1</fullName>
    </submittedName>
</protein>
<evidence type="ECO:0000313" key="1">
    <source>
        <dbReference type="EMBL" id="CAG8733170.1"/>
    </source>
</evidence>
<feature type="non-terminal residue" evidence="1">
    <location>
        <position position="1"/>
    </location>
</feature>
<sequence length="50" mass="5798">DLEYIENGYCQELQNIKYSETGHVVPEFHDGCKGLGKVGYKNDHKYLSDY</sequence>
<evidence type="ECO:0000313" key="2">
    <source>
        <dbReference type="Proteomes" id="UP000789920"/>
    </source>
</evidence>
<name>A0ACA9Q4A8_9GLOM</name>
<dbReference type="Proteomes" id="UP000789920">
    <property type="component" value="Unassembled WGS sequence"/>
</dbReference>
<comment type="caution">
    <text evidence="1">The sequence shown here is derived from an EMBL/GenBank/DDBJ whole genome shotgun (WGS) entry which is preliminary data.</text>
</comment>
<keyword evidence="2" id="KW-1185">Reference proteome</keyword>
<gene>
    <name evidence="1" type="ORF">RPERSI_LOCUS12371</name>
</gene>
<reference evidence="1" key="1">
    <citation type="submission" date="2021-06" db="EMBL/GenBank/DDBJ databases">
        <authorList>
            <person name="Kallberg Y."/>
            <person name="Tangrot J."/>
            <person name="Rosling A."/>
        </authorList>
    </citation>
    <scope>NUCLEOTIDE SEQUENCE</scope>
    <source>
        <strain evidence="1">MA461A</strain>
    </source>
</reference>